<dbReference type="Pfam" id="PF00160">
    <property type="entry name" value="Pro_isomerase"/>
    <property type="match status" value="1"/>
</dbReference>
<keyword evidence="5" id="KW-0175">Coiled coil</keyword>
<name>A0AAD5TYT9_9FUNG</name>
<dbReference type="PANTHER" id="PTHR45625:SF6">
    <property type="entry name" value="SPLICEOSOME-ASSOCIATED PROTEIN CWC27 HOMOLOG"/>
    <property type="match status" value="1"/>
</dbReference>
<dbReference type="EMBL" id="JADGJW010000917">
    <property type="protein sequence ID" value="KAJ3209914.1"/>
    <property type="molecule type" value="Genomic_DNA"/>
</dbReference>
<dbReference type="InterPro" id="IPR044666">
    <property type="entry name" value="Cyclophilin_A-like"/>
</dbReference>
<feature type="coiled-coil region" evidence="5">
    <location>
        <begin position="334"/>
        <end position="368"/>
    </location>
</feature>
<evidence type="ECO:0000256" key="4">
    <source>
        <dbReference type="ARBA" id="ARBA00038509"/>
    </source>
</evidence>
<protein>
    <recommendedName>
        <fullName evidence="6">PPIase cyclophilin-type domain-containing protein</fullName>
    </recommendedName>
</protein>
<comment type="caution">
    <text evidence="7">The sequence shown here is derived from an EMBL/GenBank/DDBJ whole genome shotgun (WGS) entry which is preliminary data.</text>
</comment>
<feature type="domain" description="PPIase cyclophilin-type" evidence="6">
    <location>
        <begin position="18"/>
        <end position="148"/>
    </location>
</feature>
<keyword evidence="8" id="KW-1185">Reference proteome</keyword>
<dbReference type="PROSITE" id="PS00170">
    <property type="entry name" value="CSA_PPIASE_1"/>
    <property type="match status" value="1"/>
</dbReference>
<dbReference type="PRINTS" id="PR00153">
    <property type="entry name" value="CSAPPISMRASE"/>
</dbReference>
<evidence type="ECO:0000256" key="5">
    <source>
        <dbReference type="SAM" id="Coils"/>
    </source>
</evidence>
<reference evidence="7" key="1">
    <citation type="submission" date="2020-05" db="EMBL/GenBank/DDBJ databases">
        <title>Phylogenomic resolution of chytrid fungi.</title>
        <authorList>
            <person name="Stajich J.E."/>
            <person name="Amses K."/>
            <person name="Simmons R."/>
            <person name="Seto K."/>
            <person name="Myers J."/>
            <person name="Bonds A."/>
            <person name="Quandt C.A."/>
            <person name="Barry K."/>
            <person name="Liu P."/>
            <person name="Grigoriev I."/>
            <person name="Longcore J.E."/>
            <person name="James T.Y."/>
        </authorList>
    </citation>
    <scope>NUCLEOTIDE SEQUENCE</scope>
    <source>
        <strain evidence="7">JEL0476</strain>
    </source>
</reference>
<dbReference type="GO" id="GO:0071013">
    <property type="term" value="C:catalytic step 2 spliceosome"/>
    <property type="evidence" value="ECO:0007669"/>
    <property type="project" value="TreeGrafter"/>
</dbReference>
<dbReference type="SUPFAM" id="SSF50891">
    <property type="entry name" value="Cyclophilin-like"/>
    <property type="match status" value="1"/>
</dbReference>
<dbReference type="InterPro" id="IPR002130">
    <property type="entry name" value="Cyclophilin-type_PPIase_dom"/>
</dbReference>
<evidence type="ECO:0000256" key="3">
    <source>
        <dbReference type="ARBA" id="ARBA00023242"/>
    </source>
</evidence>
<feature type="coiled-coil region" evidence="5">
    <location>
        <begin position="136"/>
        <end position="170"/>
    </location>
</feature>
<evidence type="ECO:0000313" key="8">
    <source>
        <dbReference type="Proteomes" id="UP001211065"/>
    </source>
</evidence>
<keyword evidence="3" id="KW-0539">Nucleus</keyword>
<comment type="catalytic activity">
    <reaction evidence="1">
        <text>[protein]-peptidylproline (omega=180) = [protein]-peptidylproline (omega=0)</text>
        <dbReference type="Rhea" id="RHEA:16237"/>
        <dbReference type="Rhea" id="RHEA-COMP:10747"/>
        <dbReference type="Rhea" id="RHEA-COMP:10748"/>
        <dbReference type="ChEBI" id="CHEBI:83833"/>
        <dbReference type="ChEBI" id="CHEBI:83834"/>
        <dbReference type="EC" id="5.2.1.8"/>
    </reaction>
</comment>
<accession>A0AAD5TYT9</accession>
<dbReference type="InterPro" id="IPR020892">
    <property type="entry name" value="Cyclophilin-type_PPIase_CS"/>
</dbReference>
<feature type="non-terminal residue" evidence="7">
    <location>
        <position position="447"/>
    </location>
</feature>
<dbReference type="InterPro" id="IPR029000">
    <property type="entry name" value="Cyclophilin-like_dom_sf"/>
</dbReference>
<comment type="similarity">
    <text evidence="4">Belongs to the cyclophilin-type PPIase family. CWC27 subfamily.</text>
</comment>
<dbReference type="PANTHER" id="PTHR45625">
    <property type="entry name" value="PEPTIDYL-PROLYL CIS-TRANS ISOMERASE-RELATED"/>
    <property type="match status" value="1"/>
</dbReference>
<gene>
    <name evidence="7" type="ORF">HK099_008400</name>
</gene>
<evidence type="ECO:0000256" key="1">
    <source>
        <dbReference type="ARBA" id="ARBA00000971"/>
    </source>
</evidence>
<proteinExistence type="inferred from homology"/>
<evidence type="ECO:0000259" key="6">
    <source>
        <dbReference type="PROSITE" id="PS50072"/>
    </source>
</evidence>
<sequence>MSNVYQNEPPTKGKVILHTTAGPLEIELWAKEIPKACRNFVQLCMEGYYDNTIFHRIIPNFIVQGGDPLGTGEGGESIYGKPFEDEFHTRLRFSHRGLLAMVGESEFPIYPTTITSAEIVADPFEDIVPRTTPEEKKRKKLEEERLNFEIEQAKKKGKKLKKNLNLLSFEDDNNNEEIHDLENKKIKKFKSIHDISDDPSFLKEAVAFNVENNEEFNSKKTKKLKHEMNFEDENYEIENQVLLKKEKNAKMSIIKNEILSLQKDIIEQKKGKKERKEKKQKKLSLIEEMRSQYDKNTTSTIIKNKRGKKVVLDEDDLLERLDEFKNKLKKGSKLLESKKVKNEEEETLKKLEREKKKIEDELDDSQLCKVHRWKNCKTCFDEDEILEEMEEVGEDWKDHSLNFVKEKANVYEPKLDDYTFIDPRLEAKTGVVLNSTEIRKKKEILDL</sequence>
<dbReference type="Proteomes" id="UP001211065">
    <property type="component" value="Unassembled WGS sequence"/>
</dbReference>
<comment type="subcellular location">
    <subcellularLocation>
        <location evidence="2">Nucleus</location>
    </subcellularLocation>
</comment>
<evidence type="ECO:0000256" key="2">
    <source>
        <dbReference type="ARBA" id="ARBA00004123"/>
    </source>
</evidence>
<dbReference type="GO" id="GO:0003755">
    <property type="term" value="F:peptidyl-prolyl cis-trans isomerase activity"/>
    <property type="evidence" value="ECO:0007669"/>
    <property type="project" value="UniProtKB-EC"/>
</dbReference>
<dbReference type="Gene3D" id="2.40.100.10">
    <property type="entry name" value="Cyclophilin-like"/>
    <property type="match status" value="1"/>
</dbReference>
<organism evidence="7 8">
    <name type="scientific">Clydaea vesicula</name>
    <dbReference type="NCBI Taxonomy" id="447962"/>
    <lineage>
        <taxon>Eukaryota</taxon>
        <taxon>Fungi</taxon>
        <taxon>Fungi incertae sedis</taxon>
        <taxon>Chytridiomycota</taxon>
        <taxon>Chytridiomycota incertae sedis</taxon>
        <taxon>Chytridiomycetes</taxon>
        <taxon>Lobulomycetales</taxon>
        <taxon>Lobulomycetaceae</taxon>
        <taxon>Clydaea</taxon>
    </lineage>
</organism>
<dbReference type="GO" id="GO:0006457">
    <property type="term" value="P:protein folding"/>
    <property type="evidence" value="ECO:0007669"/>
    <property type="project" value="InterPro"/>
</dbReference>
<dbReference type="PROSITE" id="PS50072">
    <property type="entry name" value="CSA_PPIASE_2"/>
    <property type="match status" value="1"/>
</dbReference>
<evidence type="ECO:0000313" key="7">
    <source>
        <dbReference type="EMBL" id="KAJ3209914.1"/>
    </source>
</evidence>
<dbReference type="AlphaFoldDB" id="A0AAD5TYT9"/>